<evidence type="ECO:0000313" key="3">
    <source>
        <dbReference type="Proteomes" id="UP000215405"/>
    </source>
</evidence>
<evidence type="ECO:0000256" key="1">
    <source>
        <dbReference type="SAM" id="Phobius"/>
    </source>
</evidence>
<comment type="caution">
    <text evidence="2">The sequence shown here is derived from an EMBL/GenBank/DDBJ whole genome shotgun (WGS) entry which is preliminary data.</text>
</comment>
<keyword evidence="1" id="KW-1133">Transmembrane helix</keyword>
<reference evidence="3" key="1">
    <citation type="journal article" date="2017" name="Int. J. Syst. Evol. Microbiol.">
        <title>Notoacmeibacter marinus gen. nov., sp. nov., isolated from the gut of a limpet and proposal of Notoacmeibacteraceae fam. nov. in the order Rhizobiales of the class Alphaproteobacteria.</title>
        <authorList>
            <person name="Huang Z."/>
            <person name="Guo F."/>
            <person name="Lai Q."/>
        </authorList>
    </citation>
    <scope>NUCLEOTIDE SEQUENCE [LARGE SCALE GENOMIC DNA]</scope>
    <source>
        <strain evidence="3">XMTR2A4</strain>
    </source>
</reference>
<gene>
    <name evidence="2" type="ORF">B7H23_11415</name>
</gene>
<dbReference type="RefSeq" id="WP_094077760.1">
    <property type="nucleotide sequence ID" value="NZ_NBYO01000002.1"/>
</dbReference>
<keyword evidence="3" id="KW-1185">Reference proteome</keyword>
<name>A0A231UYH6_9HYPH</name>
<sequence>MTKETRRTALAAAAIFLLFLVGWIFIPGLVLAAAEISPWLGVVVAALFVLTFPAIFWLRSRHNRRIEDKVD</sequence>
<keyword evidence="1" id="KW-0472">Membrane</keyword>
<keyword evidence="1" id="KW-0812">Transmembrane</keyword>
<protein>
    <submittedName>
        <fullName evidence="2">Uncharacterized protein</fullName>
    </submittedName>
</protein>
<organism evidence="2 3">
    <name type="scientific">Notoacmeibacter marinus</name>
    <dbReference type="NCBI Taxonomy" id="1876515"/>
    <lineage>
        <taxon>Bacteria</taxon>
        <taxon>Pseudomonadati</taxon>
        <taxon>Pseudomonadota</taxon>
        <taxon>Alphaproteobacteria</taxon>
        <taxon>Hyphomicrobiales</taxon>
        <taxon>Notoacmeibacteraceae</taxon>
        <taxon>Notoacmeibacter</taxon>
    </lineage>
</organism>
<dbReference type="AlphaFoldDB" id="A0A231UYH6"/>
<evidence type="ECO:0000313" key="2">
    <source>
        <dbReference type="EMBL" id="OXT00942.1"/>
    </source>
</evidence>
<dbReference type="Proteomes" id="UP000215405">
    <property type="component" value="Unassembled WGS sequence"/>
</dbReference>
<proteinExistence type="predicted"/>
<dbReference type="EMBL" id="NBYO01000002">
    <property type="protein sequence ID" value="OXT00942.1"/>
    <property type="molecule type" value="Genomic_DNA"/>
</dbReference>
<feature type="transmembrane region" description="Helical" evidence="1">
    <location>
        <begin position="42"/>
        <end position="59"/>
    </location>
</feature>
<accession>A0A231UYH6</accession>